<dbReference type="RefSeq" id="WP_377720448.1">
    <property type="nucleotide sequence ID" value="NZ_JBHSAM010000028.1"/>
</dbReference>
<feature type="domain" description="MobA-like NTP transferase" evidence="1">
    <location>
        <begin position="1"/>
        <end position="157"/>
    </location>
</feature>
<proteinExistence type="predicted"/>
<organism evidence="2 3">
    <name type="scientific">Paenibacillus xanthanilyticus</name>
    <dbReference type="NCBI Taxonomy" id="1783531"/>
    <lineage>
        <taxon>Bacteria</taxon>
        <taxon>Bacillati</taxon>
        <taxon>Bacillota</taxon>
        <taxon>Bacilli</taxon>
        <taxon>Bacillales</taxon>
        <taxon>Paenibacillaceae</taxon>
        <taxon>Paenibacillus</taxon>
    </lineage>
</organism>
<keyword evidence="2" id="KW-0808">Transferase</keyword>
<dbReference type="CDD" id="cd04182">
    <property type="entry name" value="GT_2_like_f"/>
    <property type="match status" value="1"/>
</dbReference>
<sequence>MGEPKLSLELSPGITLGSRGLREMWRCGISPIVVVVRPDDPLLWLCEREEARAVLPELRIAPCRDAGQGLSRSLQAGIEALRGENPDAVLISLADQPFVSSLQLRRLMKIYLGSPSLDYVASGKGQTPMPPAILSRSLFSALGDLEGDEGARRLFRNPEYRGAVARFAAEWAFVDVDTQEDLKHARMLWQAIQTKAKSGTYS</sequence>
<dbReference type="EMBL" id="JBHSAM010000028">
    <property type="protein sequence ID" value="MFC4101851.1"/>
    <property type="molecule type" value="Genomic_DNA"/>
</dbReference>
<evidence type="ECO:0000313" key="3">
    <source>
        <dbReference type="Proteomes" id="UP001595715"/>
    </source>
</evidence>
<accession>A0ABV8K793</accession>
<dbReference type="Proteomes" id="UP001595715">
    <property type="component" value="Unassembled WGS sequence"/>
</dbReference>
<dbReference type="SUPFAM" id="SSF53448">
    <property type="entry name" value="Nucleotide-diphospho-sugar transferases"/>
    <property type="match status" value="1"/>
</dbReference>
<gene>
    <name evidence="2" type="ORF">ACFOZ8_19565</name>
</gene>
<dbReference type="InterPro" id="IPR029044">
    <property type="entry name" value="Nucleotide-diphossugar_trans"/>
</dbReference>
<name>A0ABV8K793_9BACL</name>
<comment type="caution">
    <text evidence="2">The sequence shown here is derived from an EMBL/GenBank/DDBJ whole genome shotgun (WGS) entry which is preliminary data.</text>
</comment>
<protein>
    <submittedName>
        <fullName evidence="2">NTP transferase domain-containing protein</fullName>
    </submittedName>
</protein>
<dbReference type="InterPro" id="IPR025877">
    <property type="entry name" value="MobA-like_NTP_Trfase"/>
</dbReference>
<dbReference type="Pfam" id="PF12804">
    <property type="entry name" value="NTP_transf_3"/>
    <property type="match status" value="1"/>
</dbReference>
<evidence type="ECO:0000313" key="2">
    <source>
        <dbReference type="EMBL" id="MFC4101851.1"/>
    </source>
</evidence>
<evidence type="ECO:0000259" key="1">
    <source>
        <dbReference type="Pfam" id="PF12804"/>
    </source>
</evidence>
<reference evidence="3" key="1">
    <citation type="journal article" date="2019" name="Int. J. Syst. Evol. Microbiol.">
        <title>The Global Catalogue of Microorganisms (GCM) 10K type strain sequencing project: providing services to taxonomists for standard genome sequencing and annotation.</title>
        <authorList>
            <consortium name="The Broad Institute Genomics Platform"/>
            <consortium name="The Broad Institute Genome Sequencing Center for Infectious Disease"/>
            <person name="Wu L."/>
            <person name="Ma J."/>
        </authorList>
    </citation>
    <scope>NUCLEOTIDE SEQUENCE [LARGE SCALE GENOMIC DNA]</scope>
    <source>
        <strain evidence="3">IBRC-M 10987</strain>
    </source>
</reference>
<dbReference type="GO" id="GO:0016740">
    <property type="term" value="F:transferase activity"/>
    <property type="evidence" value="ECO:0007669"/>
    <property type="project" value="UniProtKB-KW"/>
</dbReference>
<dbReference type="PANTHER" id="PTHR43777:SF1">
    <property type="entry name" value="MOLYBDENUM COFACTOR CYTIDYLYLTRANSFERASE"/>
    <property type="match status" value="1"/>
</dbReference>
<dbReference type="PANTHER" id="PTHR43777">
    <property type="entry name" value="MOLYBDENUM COFACTOR CYTIDYLYLTRANSFERASE"/>
    <property type="match status" value="1"/>
</dbReference>
<keyword evidence="3" id="KW-1185">Reference proteome</keyword>
<dbReference type="Gene3D" id="3.90.550.10">
    <property type="entry name" value="Spore Coat Polysaccharide Biosynthesis Protein SpsA, Chain A"/>
    <property type="match status" value="1"/>
</dbReference>